<sequence length="86" mass="9439">MANSAQAKKRARQAEDNRQLNTSQRSEMRTSIKKLKAAITSGDKDLATTAFKAAVPFLDKMARKGLIHKNAAARSKSRLNNAVRAL</sequence>
<evidence type="ECO:0000256" key="4">
    <source>
        <dbReference type="ARBA" id="ARBA00022884"/>
    </source>
</evidence>
<keyword evidence="6" id="KW-0687">Ribonucleoprotein</keyword>
<evidence type="ECO:0000256" key="6">
    <source>
        <dbReference type="ARBA" id="ARBA00023274"/>
    </source>
</evidence>
<dbReference type="InterPro" id="IPR036510">
    <property type="entry name" value="Ribosomal_bS20_sf"/>
</dbReference>
<evidence type="ECO:0000256" key="7">
    <source>
        <dbReference type="SAM" id="MobiDB-lite"/>
    </source>
</evidence>
<dbReference type="FunFam" id="1.20.58.110:FF:000001">
    <property type="entry name" value="30S ribosomal protein S20"/>
    <property type="match status" value="1"/>
</dbReference>
<proteinExistence type="inferred from homology"/>
<dbReference type="HAMAP" id="MF_00500">
    <property type="entry name" value="Ribosomal_bS20"/>
    <property type="match status" value="1"/>
</dbReference>
<dbReference type="PANTHER" id="PTHR33398:SF1">
    <property type="entry name" value="SMALL RIBOSOMAL SUBUNIT PROTEIN BS20C"/>
    <property type="match status" value="1"/>
</dbReference>
<keyword evidence="5" id="KW-0689">Ribosomal protein</keyword>
<dbReference type="GO" id="GO:0015935">
    <property type="term" value="C:small ribosomal subunit"/>
    <property type="evidence" value="ECO:0007669"/>
    <property type="project" value="TreeGrafter"/>
</dbReference>
<gene>
    <name evidence="8" type="ORF">LCGC14_0906030</name>
</gene>
<evidence type="ECO:0000256" key="1">
    <source>
        <dbReference type="ARBA" id="ARBA00003134"/>
    </source>
</evidence>
<feature type="region of interest" description="Disordered" evidence="7">
    <location>
        <begin position="1"/>
        <end position="31"/>
    </location>
</feature>
<protein>
    <recommendedName>
        <fullName evidence="9">30S ribosomal protein S20</fullName>
    </recommendedName>
</protein>
<dbReference type="AlphaFoldDB" id="A0A0F9PFU2"/>
<evidence type="ECO:0000256" key="3">
    <source>
        <dbReference type="ARBA" id="ARBA00022730"/>
    </source>
</evidence>
<keyword evidence="4" id="KW-0694">RNA-binding</keyword>
<dbReference type="Pfam" id="PF01649">
    <property type="entry name" value="Ribosomal_S20p"/>
    <property type="match status" value="1"/>
</dbReference>
<dbReference type="GO" id="GO:0070181">
    <property type="term" value="F:small ribosomal subunit rRNA binding"/>
    <property type="evidence" value="ECO:0007669"/>
    <property type="project" value="TreeGrafter"/>
</dbReference>
<dbReference type="EMBL" id="LAZR01002982">
    <property type="protein sequence ID" value="KKN23337.1"/>
    <property type="molecule type" value="Genomic_DNA"/>
</dbReference>
<dbReference type="GO" id="GO:0006412">
    <property type="term" value="P:translation"/>
    <property type="evidence" value="ECO:0007669"/>
    <property type="project" value="InterPro"/>
</dbReference>
<dbReference type="Gene3D" id="1.20.58.110">
    <property type="entry name" value="Ribosomal protein S20"/>
    <property type="match status" value="1"/>
</dbReference>
<dbReference type="GO" id="GO:0003735">
    <property type="term" value="F:structural constituent of ribosome"/>
    <property type="evidence" value="ECO:0007669"/>
    <property type="project" value="InterPro"/>
</dbReference>
<evidence type="ECO:0000256" key="2">
    <source>
        <dbReference type="ARBA" id="ARBA00007634"/>
    </source>
</evidence>
<dbReference type="NCBIfam" id="TIGR00029">
    <property type="entry name" value="S20"/>
    <property type="match status" value="1"/>
</dbReference>
<dbReference type="InterPro" id="IPR002583">
    <property type="entry name" value="Ribosomal_bS20"/>
</dbReference>
<dbReference type="PANTHER" id="PTHR33398">
    <property type="entry name" value="30S RIBOSOMAL PROTEIN S20"/>
    <property type="match status" value="1"/>
</dbReference>
<accession>A0A0F9PFU2</accession>
<evidence type="ECO:0000313" key="8">
    <source>
        <dbReference type="EMBL" id="KKN23337.1"/>
    </source>
</evidence>
<dbReference type="GO" id="GO:0005829">
    <property type="term" value="C:cytosol"/>
    <property type="evidence" value="ECO:0007669"/>
    <property type="project" value="TreeGrafter"/>
</dbReference>
<dbReference type="SUPFAM" id="SSF46992">
    <property type="entry name" value="Ribosomal protein S20"/>
    <property type="match status" value="1"/>
</dbReference>
<organism evidence="8">
    <name type="scientific">marine sediment metagenome</name>
    <dbReference type="NCBI Taxonomy" id="412755"/>
    <lineage>
        <taxon>unclassified sequences</taxon>
        <taxon>metagenomes</taxon>
        <taxon>ecological metagenomes</taxon>
    </lineage>
</organism>
<comment type="caution">
    <text evidence="8">The sequence shown here is derived from an EMBL/GenBank/DDBJ whole genome shotgun (WGS) entry which is preliminary data.</text>
</comment>
<reference evidence="8" key="1">
    <citation type="journal article" date="2015" name="Nature">
        <title>Complex archaea that bridge the gap between prokaryotes and eukaryotes.</title>
        <authorList>
            <person name="Spang A."/>
            <person name="Saw J.H."/>
            <person name="Jorgensen S.L."/>
            <person name="Zaremba-Niedzwiedzka K."/>
            <person name="Martijn J."/>
            <person name="Lind A.E."/>
            <person name="van Eijk R."/>
            <person name="Schleper C."/>
            <person name="Guy L."/>
            <person name="Ettema T.J."/>
        </authorList>
    </citation>
    <scope>NUCLEOTIDE SEQUENCE</scope>
</reference>
<evidence type="ECO:0000256" key="5">
    <source>
        <dbReference type="ARBA" id="ARBA00022980"/>
    </source>
</evidence>
<comment type="similarity">
    <text evidence="2">Belongs to the bacterial ribosomal protein bS20 family.</text>
</comment>
<evidence type="ECO:0008006" key="9">
    <source>
        <dbReference type="Google" id="ProtNLM"/>
    </source>
</evidence>
<name>A0A0F9PFU2_9ZZZZ</name>
<keyword evidence="3" id="KW-0699">rRNA-binding</keyword>
<comment type="function">
    <text evidence="1">Binds directly to 16S ribosomal RNA.</text>
</comment>